<evidence type="ECO:0000256" key="6">
    <source>
        <dbReference type="SAM" id="SignalP"/>
    </source>
</evidence>
<keyword evidence="4" id="KW-0378">Hydrolase</keyword>
<dbReference type="GO" id="GO:0030599">
    <property type="term" value="F:pectinesterase activity"/>
    <property type="evidence" value="ECO:0007669"/>
    <property type="project" value="UniProtKB-EC"/>
</dbReference>
<dbReference type="Pfam" id="PF01095">
    <property type="entry name" value="Pectinesterase"/>
    <property type="match status" value="1"/>
</dbReference>
<evidence type="ECO:0000256" key="2">
    <source>
        <dbReference type="ARBA" id="ARBA00008891"/>
    </source>
</evidence>
<dbReference type="InterPro" id="IPR000070">
    <property type="entry name" value="Pectinesterase_cat"/>
</dbReference>
<evidence type="ECO:0000313" key="9">
    <source>
        <dbReference type="Proteomes" id="UP000717996"/>
    </source>
</evidence>
<keyword evidence="5" id="KW-0063">Aspartyl esterase</keyword>
<dbReference type="InterPro" id="IPR012334">
    <property type="entry name" value="Pectin_lyas_fold"/>
</dbReference>
<dbReference type="PANTHER" id="PTHR31321">
    <property type="entry name" value="ACYL-COA THIOESTER HYDROLASE YBHC-RELATED"/>
    <property type="match status" value="1"/>
</dbReference>
<dbReference type="PANTHER" id="PTHR31321:SF58">
    <property type="entry name" value="METHYLESTERASE, PUTATIVE-RELATED"/>
    <property type="match status" value="1"/>
</dbReference>
<sequence>MYSSLSLFALVLLCVQLASAGTINVCSSCKFKSISKAIASLPNNAESYTVLIAPGTYTEKFTITRPNLILKPTSGIVTIQYASGHDTSSRTGSTADSAVLTIKGKNVMLENIVIANTFKQGKVANVALHLDAPQAYFKNVKIYGFQDTLLINRSGSGYFRNCHIEGSVDFIWGFGTGYFDKCVIASNQRGTSVTAHGRDSVNGPGGFYFNQCVFKATVPSGPLSKTYNPSISFSSPSQFENTCFFARPWGKYSRVIIMNSAIGSHIKPAGWSGWSDSNPNTANVVYAEYKNGGARPWTAARAKFAKSLTPGEVTQYNARKVFGGDVAFFDSKR</sequence>
<gene>
    <name evidence="8" type="ORF">G6F51_000960</name>
</gene>
<protein>
    <recommendedName>
        <fullName evidence="3">pectinesterase</fullName>
        <ecNumber evidence="3">3.1.1.11</ecNumber>
    </recommendedName>
</protein>
<dbReference type="AlphaFoldDB" id="A0A9P6YNF3"/>
<proteinExistence type="inferred from homology"/>
<keyword evidence="6" id="KW-0732">Signal</keyword>
<reference evidence="8" key="1">
    <citation type="journal article" date="2020" name="Microb. Genom.">
        <title>Genetic diversity of clinical and environmental Mucorales isolates obtained from an investigation of mucormycosis cases among solid organ transplant recipients.</title>
        <authorList>
            <person name="Nguyen M.H."/>
            <person name="Kaul D."/>
            <person name="Muto C."/>
            <person name="Cheng S.J."/>
            <person name="Richter R.A."/>
            <person name="Bruno V.M."/>
            <person name="Liu G."/>
            <person name="Beyhan S."/>
            <person name="Sundermann A.J."/>
            <person name="Mounaud S."/>
            <person name="Pasculle A.W."/>
            <person name="Nierman W.C."/>
            <person name="Driscoll E."/>
            <person name="Cumbie R."/>
            <person name="Clancy C.J."/>
            <person name="Dupont C.L."/>
        </authorList>
    </citation>
    <scope>NUCLEOTIDE SEQUENCE</scope>
    <source>
        <strain evidence="8">GL16</strain>
    </source>
</reference>
<dbReference type="InterPro" id="IPR011050">
    <property type="entry name" value="Pectin_lyase_fold/virulence"/>
</dbReference>
<evidence type="ECO:0000256" key="3">
    <source>
        <dbReference type="ARBA" id="ARBA00013229"/>
    </source>
</evidence>
<evidence type="ECO:0000256" key="1">
    <source>
        <dbReference type="ARBA" id="ARBA00005184"/>
    </source>
</evidence>
<dbReference type="EMBL" id="JAANIT010000065">
    <property type="protein sequence ID" value="KAG1552839.1"/>
    <property type="molecule type" value="Genomic_DNA"/>
</dbReference>
<name>A0A9P6YNF3_RHIOR</name>
<comment type="pathway">
    <text evidence="1">Glycan metabolism; pectin degradation; 2-dehydro-3-deoxy-D-gluconate from pectin: step 1/5.</text>
</comment>
<dbReference type="GO" id="GO:0045490">
    <property type="term" value="P:pectin catabolic process"/>
    <property type="evidence" value="ECO:0007669"/>
    <property type="project" value="TreeGrafter"/>
</dbReference>
<dbReference type="EC" id="3.1.1.11" evidence="3"/>
<dbReference type="Gene3D" id="2.160.20.10">
    <property type="entry name" value="Single-stranded right-handed beta-helix, Pectin lyase-like"/>
    <property type="match status" value="1"/>
</dbReference>
<feature type="chain" id="PRO_5040320947" description="pectinesterase" evidence="6">
    <location>
        <begin position="21"/>
        <end position="333"/>
    </location>
</feature>
<dbReference type="GO" id="GO:0042545">
    <property type="term" value="P:cell wall modification"/>
    <property type="evidence" value="ECO:0007669"/>
    <property type="project" value="InterPro"/>
</dbReference>
<feature type="signal peptide" evidence="6">
    <location>
        <begin position="1"/>
        <end position="20"/>
    </location>
</feature>
<accession>A0A9P6YNF3</accession>
<organism evidence="8 9">
    <name type="scientific">Rhizopus oryzae</name>
    <name type="common">Mucormycosis agent</name>
    <name type="synonym">Rhizopus arrhizus var. delemar</name>
    <dbReference type="NCBI Taxonomy" id="64495"/>
    <lineage>
        <taxon>Eukaryota</taxon>
        <taxon>Fungi</taxon>
        <taxon>Fungi incertae sedis</taxon>
        <taxon>Mucoromycota</taxon>
        <taxon>Mucoromycotina</taxon>
        <taxon>Mucoromycetes</taxon>
        <taxon>Mucorales</taxon>
        <taxon>Mucorineae</taxon>
        <taxon>Rhizopodaceae</taxon>
        <taxon>Rhizopus</taxon>
    </lineage>
</organism>
<evidence type="ECO:0000256" key="4">
    <source>
        <dbReference type="ARBA" id="ARBA00022801"/>
    </source>
</evidence>
<comment type="caution">
    <text evidence="8">The sequence shown here is derived from an EMBL/GenBank/DDBJ whole genome shotgun (WGS) entry which is preliminary data.</text>
</comment>
<dbReference type="OrthoDB" id="1546079at2759"/>
<dbReference type="SUPFAM" id="SSF51126">
    <property type="entry name" value="Pectin lyase-like"/>
    <property type="match status" value="1"/>
</dbReference>
<evidence type="ECO:0000313" key="8">
    <source>
        <dbReference type="EMBL" id="KAG1552839.1"/>
    </source>
</evidence>
<evidence type="ECO:0000256" key="5">
    <source>
        <dbReference type="ARBA" id="ARBA00023085"/>
    </source>
</evidence>
<dbReference type="OMA" id="WDRSENE"/>
<evidence type="ECO:0000259" key="7">
    <source>
        <dbReference type="Pfam" id="PF01095"/>
    </source>
</evidence>
<comment type="similarity">
    <text evidence="2">Belongs to the pectinesterase family.</text>
</comment>
<dbReference type="Proteomes" id="UP000717996">
    <property type="component" value="Unassembled WGS sequence"/>
</dbReference>
<feature type="domain" description="Pectinesterase catalytic" evidence="7">
    <location>
        <begin position="27"/>
        <end position="321"/>
    </location>
</feature>